<keyword evidence="1" id="KW-0677">Repeat</keyword>
<dbReference type="Pfam" id="PF15902">
    <property type="entry name" value="Sortilin-Vps10"/>
    <property type="match status" value="1"/>
</dbReference>
<sequence>MKVIHILLLTTVLGAVSAADTRAQTDLETAVSHLQFRSIGPALMGGRIADLAVVEAKPQVFYVGTASGGVWKTVNHGTSWTPLFDEQPNGSIGDVTVHQANPNLIWVGTGEPQNRQSSPWGDGVYKSTDAGNTWTHMGLDETKHIARILIHPRDPDIVYVAAVGDLWGPNEERGVYRTRDGGQTWENILFIDEHTGAIDMAMDPGDPNTIFAAMYQRRRTGWGFNGGGPGSGLYRSTDAGENWIELTEGLPEGDKGRIGIDVFRQDGNVVYALVEADARRAGGGRGGRGGGGGAARSGLFRSLDRGDTWERMSNTNPRPMYYSQVRIDPSNSDRIYVLGGSLMVSDDAGRSFRSDGATQIHVDHHALWINPNDPDHLILGSDGGVAASWDGTGHWRMFDNIPLGQFYTISYDMRDPYYVCGGLQDNNPWCGPSNTRSFHGIRNQDWYETAYGDGFWTVVDPTDSTIVFSESQGGNMNRYDLITGEKTAMRPITGPRADGDTTKAYRFNWNSPLLISKHNPSTIYLGANYLMRSRDRGMTWEEVGGMDLTKNIDRDTLMIMDVPGSEPQMSIHDGTSTYGNLTTVNESPITFGEIWAGTDDGNVQVTVDDGATWENVVDNIPGLPERTYVSRVAPSTHAQGRAYATFDGHRNGDFAPYVFVTEDYGQSWRSIAAGLPNGWSVNVITEHHRTPELLFLGNEIGVYMSIDRGEHWTRIKGNLPVVPVDDLAIHPRENDLIVGTHGRSAWILADVTPLEHLSAELLIEAGQLFPQKPVTMWAQKGDWPFYGATYSASNPPRGALIRYYVSDYQNESNPAGDSVAQEAENEESAPDSGGFSLTIENAQGQHVRTLTTPSSDGINEVVWDWRYDAPYEMNEAPNEGGGGFGGGPPQGPIVLPGTYTVTMGVGAQSYSTTVEIKADPRRPMAGPDRIARQEALMSLHTLAKPIYEATEAMERLTSQLTEASDLISEHDELPEALTTELEAIEDDLSAIQSELRTIRNNAGIADDIQASSTLPTSDQLWQVDEAWDAMPDLLEQLNELILNRLPAFYTMLDSEGVRPHPGDAIALPSRRGRR</sequence>
<dbReference type="PANTHER" id="PTHR12106:SF27">
    <property type="entry name" value="SORTILIN-RELATED RECEPTOR"/>
    <property type="match status" value="1"/>
</dbReference>
<feature type="domain" description="Sortilin N-terminal" evidence="4">
    <location>
        <begin position="124"/>
        <end position="249"/>
    </location>
</feature>
<dbReference type="PANTHER" id="PTHR12106">
    <property type="entry name" value="SORTILIN RELATED"/>
    <property type="match status" value="1"/>
</dbReference>
<organism evidence="5">
    <name type="scientific">marine metagenome</name>
    <dbReference type="NCBI Taxonomy" id="408172"/>
    <lineage>
        <taxon>unclassified sequences</taxon>
        <taxon>metagenomes</taxon>
        <taxon>ecological metagenomes</taxon>
    </lineage>
</organism>
<evidence type="ECO:0000256" key="3">
    <source>
        <dbReference type="SAM" id="MobiDB-lite"/>
    </source>
</evidence>
<dbReference type="Gene3D" id="2.130.10.10">
    <property type="entry name" value="YVTN repeat-like/Quinoprotein amine dehydrogenase"/>
    <property type="match status" value="4"/>
</dbReference>
<accession>A0A381PBS0</accession>
<dbReference type="InterPro" id="IPR031778">
    <property type="entry name" value="Sortilin_N"/>
</dbReference>
<gene>
    <name evidence="5" type="ORF">METZ01_LOCUS17285</name>
</gene>
<proteinExistence type="predicted"/>
<dbReference type="InterPro" id="IPR036278">
    <property type="entry name" value="Sialidase_sf"/>
</dbReference>
<evidence type="ECO:0000313" key="5">
    <source>
        <dbReference type="EMBL" id="SUZ64431.1"/>
    </source>
</evidence>
<protein>
    <recommendedName>
        <fullName evidence="4">Sortilin N-terminal domain-containing protein</fullName>
    </recommendedName>
</protein>
<feature type="region of interest" description="Disordered" evidence="3">
    <location>
        <begin position="812"/>
        <end position="837"/>
    </location>
</feature>
<dbReference type="CDD" id="cd15482">
    <property type="entry name" value="Sialidase_non-viral"/>
    <property type="match status" value="2"/>
</dbReference>
<dbReference type="InterPro" id="IPR050310">
    <property type="entry name" value="VPS10-sortilin"/>
</dbReference>
<evidence type="ECO:0000259" key="4">
    <source>
        <dbReference type="Pfam" id="PF15902"/>
    </source>
</evidence>
<keyword evidence="2" id="KW-0175">Coiled coil</keyword>
<dbReference type="EMBL" id="UINC01000934">
    <property type="protein sequence ID" value="SUZ64431.1"/>
    <property type="molecule type" value="Genomic_DNA"/>
</dbReference>
<dbReference type="AlphaFoldDB" id="A0A381PBS0"/>
<feature type="coiled-coil region" evidence="2">
    <location>
        <begin position="953"/>
        <end position="1001"/>
    </location>
</feature>
<reference evidence="5" key="1">
    <citation type="submission" date="2018-05" db="EMBL/GenBank/DDBJ databases">
        <authorList>
            <person name="Lanie J.A."/>
            <person name="Ng W.-L."/>
            <person name="Kazmierczak K.M."/>
            <person name="Andrzejewski T.M."/>
            <person name="Davidsen T.M."/>
            <person name="Wayne K.J."/>
            <person name="Tettelin H."/>
            <person name="Glass J.I."/>
            <person name="Rusch D."/>
            <person name="Podicherti R."/>
            <person name="Tsui H.-C.T."/>
            <person name="Winkler M.E."/>
        </authorList>
    </citation>
    <scope>NUCLEOTIDE SEQUENCE</scope>
</reference>
<dbReference type="InterPro" id="IPR015943">
    <property type="entry name" value="WD40/YVTN_repeat-like_dom_sf"/>
</dbReference>
<evidence type="ECO:0000256" key="2">
    <source>
        <dbReference type="SAM" id="Coils"/>
    </source>
</evidence>
<name>A0A381PBS0_9ZZZZ</name>
<evidence type="ECO:0000256" key="1">
    <source>
        <dbReference type="ARBA" id="ARBA00022737"/>
    </source>
</evidence>
<dbReference type="SUPFAM" id="SSF50939">
    <property type="entry name" value="Sialidases"/>
    <property type="match status" value="2"/>
</dbReference>